<dbReference type="RefSeq" id="WP_136533414.1">
    <property type="nucleotide sequence ID" value="NZ_STGY01000019.1"/>
</dbReference>
<proteinExistence type="predicted"/>
<accession>A0A4S8QPS3</accession>
<dbReference type="EMBL" id="STGY01000019">
    <property type="protein sequence ID" value="THV42714.1"/>
    <property type="molecule type" value="Genomic_DNA"/>
</dbReference>
<dbReference type="AlphaFoldDB" id="A0A4S8QPS3"/>
<name>A0A4S8QPS3_9ACTN</name>
<dbReference type="Proteomes" id="UP000308760">
    <property type="component" value="Unassembled WGS sequence"/>
</dbReference>
<organism evidence="1 2">
    <name type="scientific">Glycomyces buryatensis</name>
    <dbReference type="NCBI Taxonomy" id="2570927"/>
    <lineage>
        <taxon>Bacteria</taxon>
        <taxon>Bacillati</taxon>
        <taxon>Actinomycetota</taxon>
        <taxon>Actinomycetes</taxon>
        <taxon>Glycomycetales</taxon>
        <taxon>Glycomycetaceae</taxon>
        <taxon>Glycomyces</taxon>
    </lineage>
</organism>
<reference evidence="2" key="1">
    <citation type="submission" date="2019-04" db="EMBL/GenBank/DDBJ databases">
        <title>Nocardioides xinjiangensis sp. nov.</title>
        <authorList>
            <person name="Liu S."/>
        </authorList>
    </citation>
    <scope>NUCLEOTIDE SEQUENCE [LARGE SCALE GENOMIC DNA]</scope>
    <source>
        <strain evidence="2">18</strain>
    </source>
</reference>
<comment type="caution">
    <text evidence="1">The sequence shown here is derived from an EMBL/GenBank/DDBJ whole genome shotgun (WGS) entry which is preliminary data.</text>
</comment>
<gene>
    <name evidence="1" type="ORF">FAB82_04835</name>
</gene>
<protein>
    <submittedName>
        <fullName evidence="1">Uncharacterized protein</fullName>
    </submittedName>
</protein>
<sequence>MPTVDLADAAAVEAKLDELVPRRRAGTSLCRYELDFANQTYHRGDLKAAIQSRHEAIATSGELTSSSELAAAEDIVTWIDGRNARSQVPLLTSVAVVSTMMDRLGFVAAAEADITTAVATRRQRFVDGEGALDGVN</sequence>
<keyword evidence="2" id="KW-1185">Reference proteome</keyword>
<evidence type="ECO:0000313" key="1">
    <source>
        <dbReference type="EMBL" id="THV42714.1"/>
    </source>
</evidence>
<reference evidence="1 2" key="2">
    <citation type="submission" date="2019-05" db="EMBL/GenBank/DDBJ databases">
        <title>Glycomyces buryatensis sp. nov.</title>
        <authorList>
            <person name="Nikitina E."/>
        </authorList>
    </citation>
    <scope>NUCLEOTIDE SEQUENCE [LARGE SCALE GENOMIC DNA]</scope>
    <source>
        <strain evidence="1 2">18</strain>
    </source>
</reference>
<evidence type="ECO:0000313" key="2">
    <source>
        <dbReference type="Proteomes" id="UP000308760"/>
    </source>
</evidence>